<evidence type="ECO:0000313" key="6">
    <source>
        <dbReference type="Proteomes" id="UP000229893"/>
    </source>
</evidence>
<dbReference type="SUPFAM" id="SSF46785">
    <property type="entry name" value="Winged helix' DNA-binding domain"/>
    <property type="match status" value="2"/>
</dbReference>
<dbReference type="InterPro" id="IPR005234">
    <property type="entry name" value="ScpB_csome_segregation"/>
</dbReference>
<dbReference type="AlphaFoldDB" id="A0A2H0N6X5"/>
<dbReference type="GO" id="GO:0051304">
    <property type="term" value="P:chromosome separation"/>
    <property type="evidence" value="ECO:0007669"/>
    <property type="project" value="InterPro"/>
</dbReference>
<dbReference type="InterPro" id="IPR036390">
    <property type="entry name" value="WH_DNA-bd_sf"/>
</dbReference>
<protein>
    <recommendedName>
        <fullName evidence="7">SMC-Scp complex subunit ScpB</fullName>
    </recommendedName>
</protein>
<keyword evidence="2" id="KW-0132">Cell division</keyword>
<dbReference type="GO" id="GO:0051301">
    <property type="term" value="P:cell division"/>
    <property type="evidence" value="ECO:0007669"/>
    <property type="project" value="UniProtKB-KW"/>
</dbReference>
<evidence type="ECO:0000256" key="2">
    <source>
        <dbReference type="ARBA" id="ARBA00022618"/>
    </source>
</evidence>
<evidence type="ECO:0008006" key="7">
    <source>
        <dbReference type="Google" id="ProtNLM"/>
    </source>
</evidence>
<dbReference type="PANTHER" id="PTHR34298:SF2">
    <property type="entry name" value="SEGREGATION AND CONDENSATION PROTEIN B"/>
    <property type="match status" value="1"/>
</dbReference>
<name>A0A2H0N6X5_9BACT</name>
<evidence type="ECO:0000256" key="1">
    <source>
        <dbReference type="ARBA" id="ARBA00022490"/>
    </source>
</evidence>
<dbReference type="Pfam" id="PF04079">
    <property type="entry name" value="SMC_ScpB"/>
    <property type="match status" value="1"/>
</dbReference>
<evidence type="ECO:0000256" key="3">
    <source>
        <dbReference type="ARBA" id="ARBA00022829"/>
    </source>
</evidence>
<reference evidence="5 6" key="1">
    <citation type="submission" date="2017-09" db="EMBL/GenBank/DDBJ databases">
        <title>Depth-based differentiation of microbial function through sediment-hosted aquifers and enrichment of novel symbionts in the deep terrestrial subsurface.</title>
        <authorList>
            <person name="Probst A.J."/>
            <person name="Ladd B."/>
            <person name="Jarett J.K."/>
            <person name="Geller-Mcgrath D.E."/>
            <person name="Sieber C.M."/>
            <person name="Emerson J.B."/>
            <person name="Anantharaman K."/>
            <person name="Thomas B.C."/>
            <person name="Malmstrom R."/>
            <person name="Stieglmeier M."/>
            <person name="Klingl A."/>
            <person name="Woyke T."/>
            <person name="Ryan C.M."/>
            <person name="Banfield J.F."/>
        </authorList>
    </citation>
    <scope>NUCLEOTIDE SEQUENCE [LARGE SCALE GENOMIC DNA]</scope>
    <source>
        <strain evidence="5">CG11_big_fil_rev_8_21_14_0_20_35_14</strain>
    </source>
</reference>
<keyword evidence="4" id="KW-0131">Cell cycle</keyword>
<dbReference type="InterPro" id="IPR036388">
    <property type="entry name" value="WH-like_DNA-bd_sf"/>
</dbReference>
<sequence>MSKEKLASIIESVLFIYGEEMGFNSLLKITESKEDEIEGALKIIKEKYGKHNSGLVLILGDKKAQITTNPANAFYIEKIIKDGFDKTLTISALETLTIIAYLGPVSRARIDQIRGVNSSFILRNLLIRGLIEKVVDKNRSYVILYNVTGDTLKFLGIAKEEQLPEYEKYRGILEPKFSEIEKNHE</sequence>
<dbReference type="PANTHER" id="PTHR34298">
    <property type="entry name" value="SEGREGATION AND CONDENSATION PROTEIN B"/>
    <property type="match status" value="1"/>
</dbReference>
<gene>
    <name evidence="5" type="ORF">COV57_03330</name>
</gene>
<keyword evidence="1" id="KW-0963">Cytoplasm</keyword>
<keyword evidence="3" id="KW-0159">Chromosome partition</keyword>
<evidence type="ECO:0000313" key="5">
    <source>
        <dbReference type="EMBL" id="PIR04641.1"/>
    </source>
</evidence>
<dbReference type="Gene3D" id="1.10.10.10">
    <property type="entry name" value="Winged helix-like DNA-binding domain superfamily/Winged helix DNA-binding domain"/>
    <property type="match status" value="2"/>
</dbReference>
<comment type="caution">
    <text evidence="5">The sequence shown here is derived from an EMBL/GenBank/DDBJ whole genome shotgun (WGS) entry which is preliminary data.</text>
</comment>
<evidence type="ECO:0000256" key="4">
    <source>
        <dbReference type="ARBA" id="ARBA00023306"/>
    </source>
</evidence>
<proteinExistence type="predicted"/>
<organism evidence="5 6">
    <name type="scientific">Candidatus Liptonbacteria bacterium CG11_big_fil_rev_8_21_14_0_20_35_14</name>
    <dbReference type="NCBI Taxonomy" id="1974634"/>
    <lineage>
        <taxon>Bacteria</taxon>
        <taxon>Candidatus Liptoniibacteriota</taxon>
    </lineage>
</organism>
<dbReference type="EMBL" id="PCWO01000048">
    <property type="protein sequence ID" value="PIR04641.1"/>
    <property type="molecule type" value="Genomic_DNA"/>
</dbReference>
<dbReference type="Proteomes" id="UP000229893">
    <property type="component" value="Unassembled WGS sequence"/>
</dbReference>
<accession>A0A2H0N6X5</accession>